<sequence length="418" mass="46390">MKLNYRRTFVLGLGFFCISLVWPLYNFYIPLFLKNYINSQFLINSIMTFDNILAISLIPYFASLSDRTRTSVGRRMPFLLIGIPISAILFIILPRYTSFLSLIIILFFFNLSMSIYRAPTVALMPDITPAPLRSKANGIINFMGGLASVLVLSIGAYLYSWNPHAPFVGTAILMFMALAVLFFTIKEPEVGVPAEEDKLNITGTIKEIVKSEDKTVMYVLLAIFFWFVGYQGIEATFSNYSVYFLDIGEKMGSLILSTFAGAFLVFAIPSGFVATKFGKVRTIKVGIIGLMTVFALLGLVRATTTIANIPYNVIMMILFGTGGFCWACININSYPMVVEATTSEKIGTYTGLYYFFSSLAAITGPLIFGFFVDLLGYKVMFFIGSASFALALLCIFRIKTKSPSIKSGEIVEEKSIKA</sequence>
<feature type="transmembrane region" description="Helical" evidence="6">
    <location>
        <begin position="41"/>
        <end position="64"/>
    </location>
</feature>
<evidence type="ECO:0000256" key="5">
    <source>
        <dbReference type="ARBA" id="ARBA00023136"/>
    </source>
</evidence>
<keyword evidence="5 6" id="KW-0472">Membrane</keyword>
<feature type="transmembrane region" description="Helical" evidence="6">
    <location>
        <begin position="309"/>
        <end position="331"/>
    </location>
</feature>
<evidence type="ECO:0000259" key="7">
    <source>
        <dbReference type="PROSITE" id="PS50850"/>
    </source>
</evidence>
<feature type="transmembrane region" description="Helical" evidence="6">
    <location>
        <begin position="76"/>
        <end position="93"/>
    </location>
</feature>
<dbReference type="InterPro" id="IPR020846">
    <property type="entry name" value="MFS_dom"/>
</dbReference>
<keyword evidence="4 6" id="KW-1133">Transmembrane helix</keyword>
<evidence type="ECO:0000313" key="8">
    <source>
        <dbReference type="EMBL" id="KAB3530059.1"/>
    </source>
</evidence>
<keyword evidence="2" id="KW-0813">Transport</keyword>
<feature type="transmembrane region" description="Helical" evidence="6">
    <location>
        <begin position="377"/>
        <end position="396"/>
    </location>
</feature>
<feature type="transmembrane region" description="Helical" evidence="6">
    <location>
        <begin position="253"/>
        <end position="273"/>
    </location>
</feature>
<dbReference type="Gene3D" id="1.20.1250.20">
    <property type="entry name" value="MFS general substrate transporter like domains"/>
    <property type="match status" value="1"/>
</dbReference>
<organism evidence="8 9">
    <name type="scientific">Alkaliphilus serpentinus</name>
    <dbReference type="NCBI Taxonomy" id="1482731"/>
    <lineage>
        <taxon>Bacteria</taxon>
        <taxon>Bacillati</taxon>
        <taxon>Bacillota</taxon>
        <taxon>Clostridia</taxon>
        <taxon>Peptostreptococcales</taxon>
        <taxon>Natronincolaceae</taxon>
        <taxon>Alkaliphilus</taxon>
    </lineage>
</organism>
<comment type="subcellular location">
    <subcellularLocation>
        <location evidence="1">Cell membrane</location>
        <topology evidence="1">Multi-pass membrane protein</topology>
    </subcellularLocation>
</comment>
<accession>A0A833ME19</accession>
<dbReference type="SUPFAM" id="SSF103473">
    <property type="entry name" value="MFS general substrate transporter"/>
    <property type="match status" value="1"/>
</dbReference>
<protein>
    <submittedName>
        <fullName evidence="8">SLC45 family MFS transporter</fullName>
    </submittedName>
</protein>
<dbReference type="AlphaFoldDB" id="A0A833ME19"/>
<dbReference type="Proteomes" id="UP000465601">
    <property type="component" value="Unassembled WGS sequence"/>
</dbReference>
<feature type="transmembrane region" description="Helical" evidence="6">
    <location>
        <begin position="352"/>
        <end position="371"/>
    </location>
</feature>
<feature type="transmembrane region" description="Helical" evidence="6">
    <location>
        <begin position="99"/>
        <end position="118"/>
    </location>
</feature>
<keyword evidence="9" id="KW-1185">Reference proteome</keyword>
<feature type="transmembrane region" description="Helical" evidence="6">
    <location>
        <begin position="165"/>
        <end position="185"/>
    </location>
</feature>
<dbReference type="GO" id="GO:0005886">
    <property type="term" value="C:plasma membrane"/>
    <property type="evidence" value="ECO:0007669"/>
    <property type="project" value="UniProtKB-SubCell"/>
</dbReference>
<dbReference type="InterPro" id="IPR036259">
    <property type="entry name" value="MFS_trans_sf"/>
</dbReference>
<dbReference type="OrthoDB" id="7584869at2"/>
<evidence type="ECO:0000256" key="1">
    <source>
        <dbReference type="ARBA" id="ARBA00004651"/>
    </source>
</evidence>
<evidence type="ECO:0000313" key="9">
    <source>
        <dbReference type="Proteomes" id="UP000465601"/>
    </source>
</evidence>
<feature type="domain" description="Major facilitator superfamily (MFS) profile" evidence="7">
    <location>
        <begin position="7"/>
        <end position="403"/>
    </location>
</feature>
<keyword evidence="3 6" id="KW-0812">Transmembrane</keyword>
<evidence type="ECO:0000256" key="6">
    <source>
        <dbReference type="SAM" id="Phobius"/>
    </source>
</evidence>
<dbReference type="RefSeq" id="WP_151865867.1">
    <property type="nucleotide sequence ID" value="NZ_WBZB01000024.1"/>
</dbReference>
<dbReference type="InterPro" id="IPR011701">
    <property type="entry name" value="MFS"/>
</dbReference>
<feature type="transmembrane region" description="Helical" evidence="6">
    <location>
        <begin position="285"/>
        <end position="303"/>
    </location>
</feature>
<dbReference type="Pfam" id="PF07690">
    <property type="entry name" value="MFS_1"/>
    <property type="match status" value="1"/>
</dbReference>
<dbReference type="GO" id="GO:0022857">
    <property type="term" value="F:transmembrane transporter activity"/>
    <property type="evidence" value="ECO:0007669"/>
    <property type="project" value="InterPro"/>
</dbReference>
<comment type="caution">
    <text evidence="8">The sequence shown here is derived from an EMBL/GenBank/DDBJ whole genome shotgun (WGS) entry which is preliminary data.</text>
</comment>
<evidence type="ECO:0000256" key="4">
    <source>
        <dbReference type="ARBA" id="ARBA00022989"/>
    </source>
</evidence>
<evidence type="ECO:0000256" key="3">
    <source>
        <dbReference type="ARBA" id="ARBA00022692"/>
    </source>
</evidence>
<evidence type="ECO:0000256" key="2">
    <source>
        <dbReference type="ARBA" id="ARBA00022448"/>
    </source>
</evidence>
<feature type="transmembrane region" description="Helical" evidence="6">
    <location>
        <begin position="139"/>
        <end position="159"/>
    </location>
</feature>
<feature type="transmembrane region" description="Helical" evidence="6">
    <location>
        <begin position="9"/>
        <end position="29"/>
    </location>
</feature>
<proteinExistence type="predicted"/>
<dbReference type="PANTHER" id="PTHR23528:SF1">
    <property type="entry name" value="MAJOR FACILITATOR SUPERFAMILY (MFS) PROFILE DOMAIN-CONTAINING PROTEIN"/>
    <property type="match status" value="1"/>
</dbReference>
<feature type="transmembrane region" description="Helical" evidence="6">
    <location>
        <begin position="215"/>
        <end position="233"/>
    </location>
</feature>
<dbReference type="EMBL" id="WBZB01000024">
    <property type="protein sequence ID" value="KAB3530059.1"/>
    <property type="molecule type" value="Genomic_DNA"/>
</dbReference>
<dbReference type="PANTHER" id="PTHR23528">
    <property type="match status" value="1"/>
</dbReference>
<dbReference type="PROSITE" id="PS50850">
    <property type="entry name" value="MFS"/>
    <property type="match status" value="1"/>
</dbReference>
<name>A0A833ME19_9FIRM</name>
<gene>
    <name evidence="8" type="ORF">F8153_08185</name>
</gene>
<reference evidence="8 9" key="1">
    <citation type="submission" date="2019-10" db="EMBL/GenBank/DDBJ databases">
        <title>Alkaliphilus serpentinus sp. nov. and Alkaliphilus pronyensis sp. nov., two novel anaerobic alkaliphilic species isolated from the serpentinized-hosted hydrothermal field of the Prony Bay (New Caledonia).</title>
        <authorList>
            <person name="Postec A."/>
        </authorList>
    </citation>
    <scope>NUCLEOTIDE SEQUENCE [LARGE SCALE GENOMIC DNA]</scope>
    <source>
        <strain evidence="8 9">LacT</strain>
    </source>
</reference>